<evidence type="ECO:0000256" key="1">
    <source>
        <dbReference type="ARBA" id="ARBA00008791"/>
    </source>
</evidence>
<organism evidence="3 4">
    <name type="scientific">Haloferax mucosum ATCC BAA-1512</name>
    <dbReference type="NCBI Taxonomy" id="662479"/>
    <lineage>
        <taxon>Archaea</taxon>
        <taxon>Methanobacteriati</taxon>
        <taxon>Methanobacteriota</taxon>
        <taxon>Stenosarchaea group</taxon>
        <taxon>Halobacteria</taxon>
        <taxon>Halobacteriales</taxon>
        <taxon>Haloferacaceae</taxon>
        <taxon>Haloferax</taxon>
    </lineage>
</organism>
<dbReference type="PRINTS" id="PR01438">
    <property type="entry name" value="UNVRSLSTRESS"/>
</dbReference>
<evidence type="ECO:0000313" key="4">
    <source>
        <dbReference type="Proteomes" id="UP000011550"/>
    </source>
</evidence>
<name>M0I861_9EURY</name>
<sequence length="147" mass="15328">MAETILVAVDGSPLSKRAFENAVADAGSTVVALHVIDPTGPGYSAPIDVDVSMEPLHGSAAWYQKAEAVADAIFEALTALADGTGVEIETETVRGDPTRAIVRHARENDIDAIYVGGHGRSGETDILFGSVAELVTERSPVSVTVVR</sequence>
<dbReference type="Gene3D" id="3.40.50.620">
    <property type="entry name" value="HUPs"/>
    <property type="match status" value="1"/>
</dbReference>
<dbReference type="OrthoDB" id="105697at2157"/>
<dbReference type="CDD" id="cd00293">
    <property type="entry name" value="USP-like"/>
    <property type="match status" value="1"/>
</dbReference>
<dbReference type="AlphaFoldDB" id="M0I861"/>
<dbReference type="InterPro" id="IPR006015">
    <property type="entry name" value="Universal_stress_UspA"/>
</dbReference>
<comment type="similarity">
    <text evidence="1">Belongs to the universal stress protein A family.</text>
</comment>
<dbReference type="InterPro" id="IPR006016">
    <property type="entry name" value="UspA"/>
</dbReference>
<dbReference type="PATRIC" id="fig|662479.7.peg.3053"/>
<dbReference type="PANTHER" id="PTHR46268:SF24">
    <property type="entry name" value="UNIVERSAL STRESS PROTEIN"/>
    <property type="match status" value="1"/>
</dbReference>
<accession>M0I861</accession>
<dbReference type="Proteomes" id="UP000011550">
    <property type="component" value="Unassembled WGS sequence"/>
</dbReference>
<gene>
    <name evidence="3" type="ORF">C440_15059</name>
</gene>
<reference evidence="3 4" key="1">
    <citation type="journal article" date="2014" name="PLoS Genet.">
        <title>Phylogenetically driven sequencing of extremely halophilic archaea reveals strategies for static and dynamic osmo-response.</title>
        <authorList>
            <person name="Becker E.A."/>
            <person name="Seitzer P.M."/>
            <person name="Tritt A."/>
            <person name="Larsen D."/>
            <person name="Krusor M."/>
            <person name="Yao A.I."/>
            <person name="Wu D."/>
            <person name="Madern D."/>
            <person name="Eisen J.A."/>
            <person name="Darling A.E."/>
            <person name="Facciotti M.T."/>
        </authorList>
    </citation>
    <scope>NUCLEOTIDE SEQUENCE [LARGE SCALE GENOMIC DNA]</scope>
    <source>
        <strain evidence="3 4">ATCC BAA-1512</strain>
    </source>
</reference>
<dbReference type="SUPFAM" id="SSF52402">
    <property type="entry name" value="Adenine nucleotide alpha hydrolases-like"/>
    <property type="match status" value="1"/>
</dbReference>
<dbReference type="STRING" id="662479.C440_15059"/>
<feature type="domain" description="UspA" evidence="2">
    <location>
        <begin position="1"/>
        <end position="147"/>
    </location>
</feature>
<dbReference type="Pfam" id="PF00582">
    <property type="entry name" value="Usp"/>
    <property type="match status" value="1"/>
</dbReference>
<dbReference type="PANTHER" id="PTHR46268">
    <property type="entry name" value="STRESS RESPONSE PROTEIN NHAX"/>
    <property type="match status" value="1"/>
</dbReference>
<keyword evidence="4" id="KW-1185">Reference proteome</keyword>
<proteinExistence type="inferred from homology"/>
<comment type="caution">
    <text evidence="3">The sequence shown here is derived from an EMBL/GenBank/DDBJ whole genome shotgun (WGS) entry which is preliminary data.</text>
</comment>
<protein>
    <submittedName>
        <fullName evidence="3">UpsA domain-containing protein</fullName>
    </submittedName>
</protein>
<dbReference type="RefSeq" id="WP_008321431.1">
    <property type="nucleotide sequence ID" value="NZ_AOLN01000018.1"/>
</dbReference>
<evidence type="ECO:0000313" key="3">
    <source>
        <dbReference type="EMBL" id="ELZ91644.1"/>
    </source>
</evidence>
<dbReference type="EMBL" id="AOLN01000018">
    <property type="protein sequence ID" value="ELZ91644.1"/>
    <property type="molecule type" value="Genomic_DNA"/>
</dbReference>
<dbReference type="InterPro" id="IPR014729">
    <property type="entry name" value="Rossmann-like_a/b/a_fold"/>
</dbReference>
<evidence type="ECO:0000259" key="2">
    <source>
        <dbReference type="Pfam" id="PF00582"/>
    </source>
</evidence>